<dbReference type="PANTHER" id="PTHR13389:SF0">
    <property type="entry name" value="PUMILIO HOMOLOG 3"/>
    <property type="match status" value="1"/>
</dbReference>
<evidence type="ECO:0000313" key="5">
    <source>
        <dbReference type="EMBL" id="JAS10258.1"/>
    </source>
</evidence>
<proteinExistence type="predicted"/>
<evidence type="ECO:0000256" key="3">
    <source>
        <dbReference type="SAM" id="MobiDB-lite"/>
    </source>
</evidence>
<dbReference type="Pfam" id="PF08144">
    <property type="entry name" value="CPL"/>
    <property type="match status" value="1"/>
</dbReference>
<keyword evidence="2" id="KW-0694">RNA-binding</keyword>
<dbReference type="InterPro" id="IPR012959">
    <property type="entry name" value="CPL_dom"/>
</dbReference>
<accession>A0A1B6C9T6</accession>
<feature type="region of interest" description="Disordered" evidence="3">
    <location>
        <begin position="1"/>
        <end position="57"/>
    </location>
</feature>
<dbReference type="GO" id="GO:0003729">
    <property type="term" value="F:mRNA binding"/>
    <property type="evidence" value="ECO:0007669"/>
    <property type="project" value="TreeGrafter"/>
</dbReference>
<dbReference type="PROSITE" id="PS50303">
    <property type="entry name" value="PUM_HD"/>
    <property type="match status" value="1"/>
</dbReference>
<dbReference type="SUPFAM" id="SSF48371">
    <property type="entry name" value="ARM repeat"/>
    <property type="match status" value="1"/>
</dbReference>
<name>A0A1B6C9T6_9HEMI</name>
<feature type="domain" description="PUM-HD" evidence="4">
    <location>
        <begin position="126"/>
        <end position="478"/>
    </location>
</feature>
<dbReference type="EMBL" id="GEDC01027040">
    <property type="protein sequence ID" value="JAS10258.1"/>
    <property type="molecule type" value="Transcribed_RNA"/>
</dbReference>
<evidence type="ECO:0000256" key="1">
    <source>
        <dbReference type="ARBA" id="ARBA00022737"/>
    </source>
</evidence>
<dbReference type="InterPro" id="IPR033133">
    <property type="entry name" value="PUM-HD"/>
</dbReference>
<dbReference type="PANTHER" id="PTHR13389">
    <property type="entry name" value="PUMILIO HOMOLOG 3"/>
    <property type="match status" value="1"/>
</dbReference>
<dbReference type="GO" id="GO:0005730">
    <property type="term" value="C:nucleolus"/>
    <property type="evidence" value="ECO:0007669"/>
    <property type="project" value="TreeGrafter"/>
</dbReference>
<dbReference type="SMART" id="SM00025">
    <property type="entry name" value="Pumilio"/>
    <property type="match status" value="4"/>
</dbReference>
<evidence type="ECO:0000256" key="2">
    <source>
        <dbReference type="ARBA" id="ARBA00022884"/>
    </source>
</evidence>
<evidence type="ECO:0000259" key="4">
    <source>
        <dbReference type="PROSITE" id="PS50303"/>
    </source>
</evidence>
<protein>
    <recommendedName>
        <fullName evidence="4">PUM-HD domain-containing protein</fullName>
    </recommendedName>
</protein>
<keyword evidence="1" id="KW-0677">Repeat</keyword>
<feature type="compositionally biased region" description="Basic and acidic residues" evidence="3">
    <location>
        <begin position="27"/>
        <end position="57"/>
    </location>
</feature>
<dbReference type="InterPro" id="IPR040059">
    <property type="entry name" value="PUM3"/>
</dbReference>
<dbReference type="InterPro" id="IPR016024">
    <property type="entry name" value="ARM-type_fold"/>
</dbReference>
<dbReference type="InterPro" id="IPR011989">
    <property type="entry name" value="ARM-like"/>
</dbReference>
<dbReference type="InterPro" id="IPR001313">
    <property type="entry name" value="Pumilio_RNA-bd_rpt"/>
</dbReference>
<dbReference type="GO" id="GO:0006417">
    <property type="term" value="P:regulation of translation"/>
    <property type="evidence" value="ECO:0007669"/>
    <property type="project" value="TreeGrafter"/>
</dbReference>
<dbReference type="AlphaFoldDB" id="A0A1B6C9T6"/>
<reference evidence="5" key="1">
    <citation type="submission" date="2015-12" db="EMBL/GenBank/DDBJ databases">
        <title>De novo transcriptome assembly of four potential Pierce s Disease insect vectors from Arizona vineyards.</title>
        <authorList>
            <person name="Tassone E.E."/>
        </authorList>
    </citation>
    <scope>NUCLEOTIDE SEQUENCE</scope>
</reference>
<dbReference type="Gene3D" id="1.25.10.10">
    <property type="entry name" value="Leucine-rich Repeat Variant"/>
    <property type="match status" value="1"/>
</dbReference>
<sequence length="621" mass="69777">MLTSDVKTSIKRASASVLPLKNKKIKRDKDSKKKNNNDDSDLKESAVKNKSKSKLEKTLKTKRLSYGKLPSKSRKLNKSGNPIKINTIAASEGKPNWIEIKQEKKLQKASRKEKKHGLEIYELSIKVKSLWEKLRTKATAKDKKDDICKELFTLVKNDMHLLIHSHDLARVIQSLIKYGTPEMHTYISDKLCQCLAKAASSKYGRFCVKAALKKCSPVSRKKLIQSAFGNVVKLFCHQFGNSVIDEMYTVWAHGNSKRTMRMEFYGDLGKLLNIPSDKKYFLQNLPEDLKPAILTSTKLNINKALAKENLLNSSLLHAVLSDFLRSCVPSDREEILESLHTKMENLLTSKEGEEVAILTLWYGNNKMKKVAVKSIKGKVQHYAQSKYGHSFIMAMFDSVDDTVLINKVIIPELLADLDTLLSNAFGRQVILYLVAHRDPAYFNPKQLGLLSQGDSVRNSKKDSNQRLKELLTVVSTNILEKMCTDPSIWFRNGSTALVMLAVLKSAEDGDILHSVYKALVEYILNPDSKIEITEAEGKPSSIVHVVEASGVHMALKKLMIHEKSKANENLKTFAACLVESLNNESISLLLQSNRGTFTLVFLLENGGKDTIIELKSKVNKA</sequence>
<gene>
    <name evidence="5" type="ORF">g.7742</name>
</gene>
<feature type="non-terminal residue" evidence="5">
    <location>
        <position position="621"/>
    </location>
</feature>
<organism evidence="5">
    <name type="scientific">Clastoptera arizonana</name>
    <name type="common">Arizona spittle bug</name>
    <dbReference type="NCBI Taxonomy" id="38151"/>
    <lineage>
        <taxon>Eukaryota</taxon>
        <taxon>Metazoa</taxon>
        <taxon>Ecdysozoa</taxon>
        <taxon>Arthropoda</taxon>
        <taxon>Hexapoda</taxon>
        <taxon>Insecta</taxon>
        <taxon>Pterygota</taxon>
        <taxon>Neoptera</taxon>
        <taxon>Paraneoptera</taxon>
        <taxon>Hemiptera</taxon>
        <taxon>Auchenorrhyncha</taxon>
        <taxon>Cercopoidea</taxon>
        <taxon>Clastopteridae</taxon>
        <taxon>Clastoptera</taxon>
    </lineage>
</organism>